<dbReference type="InterPro" id="IPR051783">
    <property type="entry name" value="NAD(P)-dependent_oxidoreduct"/>
</dbReference>
<dbReference type="PANTHER" id="PTHR48079:SF9">
    <property type="entry name" value="PUTATIVE-RELATED"/>
    <property type="match status" value="1"/>
</dbReference>
<dbReference type="Proteomes" id="UP000534186">
    <property type="component" value="Unassembled WGS sequence"/>
</dbReference>
<evidence type="ECO:0000313" key="3">
    <source>
        <dbReference type="Proteomes" id="UP000534186"/>
    </source>
</evidence>
<dbReference type="InterPro" id="IPR001509">
    <property type="entry name" value="Epimerase_deHydtase"/>
</dbReference>
<dbReference type="GO" id="GO:0004029">
    <property type="term" value="F:aldehyde dehydrogenase (NAD+) activity"/>
    <property type="evidence" value="ECO:0007669"/>
    <property type="project" value="TreeGrafter"/>
</dbReference>
<dbReference type="GO" id="GO:0005737">
    <property type="term" value="C:cytoplasm"/>
    <property type="evidence" value="ECO:0007669"/>
    <property type="project" value="TreeGrafter"/>
</dbReference>
<dbReference type="CDD" id="cd05262">
    <property type="entry name" value="SDR_a7"/>
    <property type="match status" value="1"/>
</dbReference>
<evidence type="ECO:0000313" key="2">
    <source>
        <dbReference type="EMBL" id="NYF52364.1"/>
    </source>
</evidence>
<name>A0A7Y9T5I7_9BACT</name>
<dbReference type="Gene3D" id="3.40.50.720">
    <property type="entry name" value="NAD(P)-binding Rossmann-like Domain"/>
    <property type="match status" value="1"/>
</dbReference>
<dbReference type="Pfam" id="PF01370">
    <property type="entry name" value="Epimerase"/>
    <property type="match status" value="1"/>
</dbReference>
<feature type="domain" description="NAD-dependent epimerase/dehydratase" evidence="1">
    <location>
        <begin position="3"/>
        <end position="73"/>
    </location>
</feature>
<protein>
    <submittedName>
        <fullName evidence="2">Nucleoside-diphosphate-sugar epimerase</fullName>
    </submittedName>
</protein>
<comment type="caution">
    <text evidence="2">The sequence shown here is derived from an EMBL/GenBank/DDBJ whole genome shotgun (WGS) entry which is preliminary data.</text>
</comment>
<organism evidence="2 3">
    <name type="scientific">Tunturiibacter lichenicola</name>
    <dbReference type="NCBI Taxonomy" id="2051959"/>
    <lineage>
        <taxon>Bacteria</taxon>
        <taxon>Pseudomonadati</taxon>
        <taxon>Acidobacteriota</taxon>
        <taxon>Terriglobia</taxon>
        <taxon>Terriglobales</taxon>
        <taxon>Acidobacteriaceae</taxon>
        <taxon>Tunturiibacter</taxon>
    </lineage>
</organism>
<dbReference type="SUPFAM" id="SSF51735">
    <property type="entry name" value="NAD(P)-binding Rossmann-fold domains"/>
    <property type="match status" value="1"/>
</dbReference>
<dbReference type="EMBL" id="JACCCV010000002">
    <property type="protein sequence ID" value="NYF52364.1"/>
    <property type="molecule type" value="Genomic_DNA"/>
</dbReference>
<dbReference type="AlphaFoldDB" id="A0A7Y9T5I7"/>
<sequence>MRVFVTGATGFIGSAVVKELIDAGHQVTGLARSEASAQKLVAAGARVHRGSIEDVECLRRGAAAADGAIHTAFYHEITHMGVGTRLRVFLGGSPSGIVSRFLSAAVGTDRRALKTMGRALAGPDRPLVAAFGTMAMTPGRLALEDDAYDTNSVGAARGASEDAMRELASLGIRTSVIRLPPIVHGEGDGGFAPRLFQIAKKKRESAYVGDGRNRWAAVHRLDAARLFRLALEKGPAGATYHGVAEEGVPFRDIAGVIGRHLNVPVVSKTPAQAAKQFSFLGLFVPVDNPTSSKLTQERLGWRPTQTGLLSDLDGADYFKA</sequence>
<reference evidence="2 3" key="1">
    <citation type="submission" date="2020-07" db="EMBL/GenBank/DDBJ databases">
        <title>Genomic Encyclopedia of Type Strains, Phase IV (KMG-V): Genome sequencing to study the core and pangenomes of soil and plant-associated prokaryotes.</title>
        <authorList>
            <person name="Whitman W."/>
        </authorList>
    </citation>
    <scope>NUCLEOTIDE SEQUENCE [LARGE SCALE GENOMIC DNA]</scope>
    <source>
        <strain evidence="2 3">M8UP30</strain>
    </source>
</reference>
<gene>
    <name evidence="2" type="ORF">HDF12_002763</name>
</gene>
<evidence type="ECO:0000259" key="1">
    <source>
        <dbReference type="Pfam" id="PF01370"/>
    </source>
</evidence>
<proteinExistence type="predicted"/>
<dbReference type="InterPro" id="IPR036291">
    <property type="entry name" value="NAD(P)-bd_dom_sf"/>
</dbReference>
<accession>A0A7Y9T5I7</accession>
<dbReference type="PANTHER" id="PTHR48079">
    <property type="entry name" value="PROTEIN YEEZ"/>
    <property type="match status" value="1"/>
</dbReference>